<dbReference type="InterPro" id="IPR001849">
    <property type="entry name" value="PH_domain"/>
</dbReference>
<feature type="compositionally biased region" description="Pro residues" evidence="9">
    <location>
        <begin position="1094"/>
        <end position="1103"/>
    </location>
</feature>
<dbReference type="InterPro" id="IPR035899">
    <property type="entry name" value="DBL_dom_sf"/>
</dbReference>
<feature type="region of interest" description="Disordered" evidence="9">
    <location>
        <begin position="294"/>
        <end position="329"/>
    </location>
</feature>
<feature type="compositionally biased region" description="Low complexity" evidence="9">
    <location>
        <begin position="815"/>
        <end position="844"/>
    </location>
</feature>
<evidence type="ECO:0000259" key="13">
    <source>
        <dbReference type="PROSITE" id="PS51391"/>
    </source>
</evidence>
<dbReference type="InterPro" id="IPR000306">
    <property type="entry name" value="Znf_FYVE"/>
</dbReference>
<dbReference type="Gene3D" id="1.25.40.90">
    <property type="match status" value="1"/>
</dbReference>
<evidence type="ECO:0000256" key="3">
    <source>
        <dbReference type="ARBA" id="ARBA00022658"/>
    </source>
</evidence>
<dbReference type="InterPro" id="IPR008942">
    <property type="entry name" value="ENTH_VHS"/>
</dbReference>
<dbReference type="InterPro" id="IPR011011">
    <property type="entry name" value="Znf_FYVE_PHD"/>
</dbReference>
<dbReference type="AlphaFoldDB" id="A0AAF0E2M1"/>
<sequence>MAEIEVGRVLTQAFAALLHETIVQNKLSGSRVKAVTESATKALVVRAPLTQDPPALAKAMVRAHLRCAPKTKLVSLYLFDAVARHAQEIQRRNGAGFAAPNRTSEQLAADAGAFLRALQEPAAEVGIDCLRNAPSEQREKVLKVIDIWDRAGTFSSKILQRIHDYTEEPEGSKSPKARQPPPGGWPPGGGSAQARREPPGGWPPGGGSAQARREPAVKEDLRAFDQSKFDPTSPAQWERLARLWANTYQYEPTGPELMMALMSGMLSKEVDARWAGMPPMGMMGMMPGTAMPGMPGANAAASPLHGARSPPTSDPRRGPDRGAAGGSVGTAQRVVAAHMPENSPKMRPRSATASTRPRSKYILLSSLERRTSLDADDLGRALAWPEAVSDVRQPAAGPSGECVARGADLERQMALRRRVALELYESEKSYVAGLAAVDSLYYTPLYRALESDAIVSRSTLNRMFSNFVDILQLSRELLCRLEERVGDPLAVVGASGRAGARDVAEWDPWTDALGDLLVPIAPFFKMYTLYMQNFASAMQCIADERGANERFASFLQRAEASAAELGGGAELGLAAQLLTVVQRVPRYRLLLHQLLQNTPVWHADHAALQHTYRVVEQTASLINEHVRQQELTLVALALQRRLVGLDEPLVVPGRRLLRYGTLLKTRRKNIQPRHVYLFSDCLLLASAAALGEAAADALGDDVAVAGEHALSLLGGGGGALALTHKLPLAECTVVAYDEPALPLTGLPQSMSMPDLSASVGRAPLQLRHRFDVHSPQCSFSLYASTGAAKHAWITAIREAHAEHIAAMRSLRKSDSPPARRASSSSSTSSSSLSRLSDAEAAPAAGAPPSPVRTPRTAAHAVSALLSPRREARPPLLEHYQAPVWVPDSFSVRCARCVEPFTLWRRKHHCRLCGQVFCAACSAAHVLLPSGVPGMPEVRARVCAACHAAAHETRTPAAPPAALAPPAVLPSTPPTPRGAAHALRPVLGPTPTQAADSLADITNAHTPRPRSKHARRWSIVSVPVPGGDGGTPPCHVHASTSGTLTLQLCEARGDAPGRAAASSAPATPCEEAPALVRAGARSARAPGRPACSPRTSPPRTPPAPARSAAAQWLQTMLVTPPTPRAPVRTP</sequence>
<dbReference type="PROSITE" id="PS50003">
    <property type="entry name" value="PH_DOMAIN"/>
    <property type="match status" value="1"/>
</dbReference>
<evidence type="ECO:0000256" key="1">
    <source>
        <dbReference type="ARBA" id="ARBA00004245"/>
    </source>
</evidence>
<dbReference type="SUPFAM" id="SSF50729">
    <property type="entry name" value="PH domain-like"/>
    <property type="match status" value="1"/>
</dbReference>
<dbReference type="InterPro" id="IPR000219">
    <property type="entry name" value="DH_dom"/>
</dbReference>
<dbReference type="InterPro" id="IPR017455">
    <property type="entry name" value="Znf_FYVE-rel"/>
</dbReference>
<feature type="domain" description="FYVE-type" evidence="12">
    <location>
        <begin position="887"/>
        <end position="950"/>
    </location>
</feature>
<dbReference type="PROSITE" id="PS51391">
    <property type="entry name" value="CID"/>
    <property type="match status" value="1"/>
</dbReference>
<evidence type="ECO:0000256" key="7">
    <source>
        <dbReference type="ARBA" id="ARBA00023212"/>
    </source>
</evidence>
<dbReference type="PANTHER" id="PTHR12673:SF270">
    <property type="entry name" value="FYVE-TYPE DOMAIN-CONTAINING PROTEIN"/>
    <property type="match status" value="1"/>
</dbReference>
<dbReference type="Gene3D" id="1.20.900.10">
    <property type="entry name" value="Dbl homology (DH) domain"/>
    <property type="match status" value="1"/>
</dbReference>
<dbReference type="SUPFAM" id="SSF48065">
    <property type="entry name" value="DBL homology domain (DH-domain)"/>
    <property type="match status" value="1"/>
</dbReference>
<keyword evidence="3" id="KW-0344">Guanine-nucleotide releasing factor</keyword>
<dbReference type="Pfam" id="PF04818">
    <property type="entry name" value="CID"/>
    <property type="match status" value="1"/>
</dbReference>
<name>A0AAF0E2M1_9BASI</name>
<feature type="region of interest" description="Disordered" evidence="9">
    <location>
        <begin position="166"/>
        <end position="217"/>
    </location>
</feature>
<dbReference type="PROSITE" id="PS50178">
    <property type="entry name" value="ZF_FYVE"/>
    <property type="match status" value="1"/>
</dbReference>
<dbReference type="EMBL" id="CP119935">
    <property type="protein sequence ID" value="WFD02412.1"/>
    <property type="molecule type" value="Genomic_DNA"/>
</dbReference>
<dbReference type="SMART" id="SM00233">
    <property type="entry name" value="PH"/>
    <property type="match status" value="1"/>
</dbReference>
<proteinExistence type="predicted"/>
<evidence type="ECO:0000256" key="5">
    <source>
        <dbReference type="ARBA" id="ARBA00022771"/>
    </source>
</evidence>
<dbReference type="GO" id="GO:0005737">
    <property type="term" value="C:cytoplasm"/>
    <property type="evidence" value="ECO:0007669"/>
    <property type="project" value="TreeGrafter"/>
</dbReference>
<keyword evidence="6" id="KW-0862">Zinc</keyword>
<dbReference type="PANTHER" id="PTHR12673">
    <property type="entry name" value="FACIOGENITAL DYSPLASIA PROTEIN"/>
    <property type="match status" value="1"/>
</dbReference>
<feature type="region of interest" description="Disordered" evidence="9">
    <location>
        <begin position="809"/>
        <end position="860"/>
    </location>
</feature>
<dbReference type="GO" id="GO:0005856">
    <property type="term" value="C:cytoskeleton"/>
    <property type="evidence" value="ECO:0007669"/>
    <property type="project" value="UniProtKB-SubCell"/>
</dbReference>
<feature type="region of interest" description="Disordered" evidence="9">
    <location>
        <begin position="1077"/>
        <end position="1108"/>
    </location>
</feature>
<dbReference type="SUPFAM" id="SSF48464">
    <property type="entry name" value="ENTH/VHS domain"/>
    <property type="match status" value="1"/>
</dbReference>
<dbReference type="SMART" id="SM00064">
    <property type="entry name" value="FYVE"/>
    <property type="match status" value="1"/>
</dbReference>
<protein>
    <submittedName>
        <fullName evidence="14">Uncharacterized protein</fullName>
    </submittedName>
</protein>
<evidence type="ECO:0000256" key="8">
    <source>
        <dbReference type="PROSITE-ProRule" id="PRU00091"/>
    </source>
</evidence>
<dbReference type="InterPro" id="IPR013083">
    <property type="entry name" value="Znf_RING/FYVE/PHD"/>
</dbReference>
<dbReference type="SMART" id="SM00325">
    <property type="entry name" value="RhoGEF"/>
    <property type="match status" value="1"/>
</dbReference>
<keyword evidence="15" id="KW-1185">Reference proteome</keyword>
<dbReference type="InterPro" id="IPR006569">
    <property type="entry name" value="CID_dom"/>
</dbReference>
<feature type="compositionally biased region" description="Low complexity" evidence="9">
    <location>
        <begin position="294"/>
        <end position="303"/>
    </location>
</feature>
<organism evidence="14 15">
    <name type="scientific">Malassezia obtusa</name>
    <dbReference type="NCBI Taxonomy" id="76774"/>
    <lineage>
        <taxon>Eukaryota</taxon>
        <taxon>Fungi</taxon>
        <taxon>Dikarya</taxon>
        <taxon>Basidiomycota</taxon>
        <taxon>Ustilaginomycotina</taxon>
        <taxon>Malasseziomycetes</taxon>
        <taxon>Malasseziales</taxon>
        <taxon>Malasseziaceae</taxon>
        <taxon>Malassezia</taxon>
    </lineage>
</organism>
<evidence type="ECO:0000256" key="4">
    <source>
        <dbReference type="ARBA" id="ARBA00022723"/>
    </source>
</evidence>
<evidence type="ECO:0000256" key="2">
    <source>
        <dbReference type="ARBA" id="ARBA00022490"/>
    </source>
</evidence>
<keyword evidence="5 8" id="KW-0863">Zinc-finger</keyword>
<evidence type="ECO:0000313" key="15">
    <source>
        <dbReference type="Proteomes" id="UP001214603"/>
    </source>
</evidence>
<dbReference type="Proteomes" id="UP001214603">
    <property type="component" value="Chromosome 2"/>
</dbReference>
<comment type="subcellular location">
    <subcellularLocation>
        <location evidence="1">Cytoplasm</location>
        <location evidence="1">Cytoskeleton</location>
    </subcellularLocation>
</comment>
<dbReference type="CDD" id="cd00160">
    <property type="entry name" value="RhoGEF"/>
    <property type="match status" value="1"/>
</dbReference>
<reference evidence="14" key="1">
    <citation type="submission" date="2023-03" db="EMBL/GenBank/DDBJ databases">
        <title>Mating type loci evolution in Malassezia.</title>
        <authorList>
            <person name="Coelho M.A."/>
        </authorList>
    </citation>
    <scope>NUCLEOTIDE SEQUENCE</scope>
    <source>
        <strain evidence="14">CBS 7876</strain>
    </source>
</reference>
<keyword evidence="7" id="KW-0206">Cytoskeleton</keyword>
<accession>A0AAF0E2M1</accession>
<evidence type="ECO:0000256" key="9">
    <source>
        <dbReference type="SAM" id="MobiDB-lite"/>
    </source>
</evidence>
<keyword evidence="4" id="KW-0479">Metal-binding</keyword>
<evidence type="ECO:0000259" key="11">
    <source>
        <dbReference type="PROSITE" id="PS50010"/>
    </source>
</evidence>
<evidence type="ECO:0000256" key="6">
    <source>
        <dbReference type="ARBA" id="ARBA00022833"/>
    </source>
</evidence>
<feature type="domain" description="DH" evidence="11">
    <location>
        <begin position="415"/>
        <end position="625"/>
    </location>
</feature>
<dbReference type="SUPFAM" id="SSF57903">
    <property type="entry name" value="FYVE/PHD zinc finger"/>
    <property type="match status" value="1"/>
</dbReference>
<feature type="compositionally biased region" description="Low complexity" evidence="9">
    <location>
        <begin position="1077"/>
        <end position="1093"/>
    </location>
</feature>
<dbReference type="InterPro" id="IPR011993">
    <property type="entry name" value="PH-like_dom_sf"/>
</dbReference>
<dbReference type="GO" id="GO:0008270">
    <property type="term" value="F:zinc ion binding"/>
    <property type="evidence" value="ECO:0007669"/>
    <property type="project" value="UniProtKB-KW"/>
</dbReference>
<dbReference type="GO" id="GO:0005085">
    <property type="term" value="F:guanyl-nucleotide exchange factor activity"/>
    <property type="evidence" value="ECO:0007669"/>
    <property type="project" value="UniProtKB-KW"/>
</dbReference>
<feature type="domain" description="CID" evidence="13">
    <location>
        <begin position="1"/>
        <end position="170"/>
    </location>
</feature>
<gene>
    <name evidence="14" type="ORF">MOBT1_001094</name>
</gene>
<evidence type="ECO:0000313" key="14">
    <source>
        <dbReference type="EMBL" id="WFD02412.1"/>
    </source>
</evidence>
<evidence type="ECO:0000259" key="12">
    <source>
        <dbReference type="PROSITE" id="PS50178"/>
    </source>
</evidence>
<dbReference type="Gene3D" id="2.30.29.30">
    <property type="entry name" value="Pleckstrin-homology domain (PH domain)/Phosphotyrosine-binding domain (PTB)"/>
    <property type="match status" value="1"/>
</dbReference>
<feature type="domain" description="PH" evidence="10">
    <location>
        <begin position="655"/>
        <end position="801"/>
    </location>
</feature>
<keyword evidence="2" id="KW-0963">Cytoplasm</keyword>
<dbReference type="Pfam" id="PF00621">
    <property type="entry name" value="RhoGEF"/>
    <property type="match status" value="1"/>
</dbReference>
<dbReference type="Pfam" id="PF01363">
    <property type="entry name" value="FYVE"/>
    <property type="match status" value="1"/>
</dbReference>
<dbReference type="Gene3D" id="3.30.40.10">
    <property type="entry name" value="Zinc/RING finger domain, C3HC4 (zinc finger)"/>
    <property type="match status" value="1"/>
</dbReference>
<evidence type="ECO:0000259" key="10">
    <source>
        <dbReference type="PROSITE" id="PS50003"/>
    </source>
</evidence>
<dbReference type="InterPro" id="IPR051092">
    <property type="entry name" value="FYVE_RhoGEF_PH"/>
</dbReference>
<dbReference type="PROSITE" id="PS50010">
    <property type="entry name" value="DH_2"/>
    <property type="match status" value="1"/>
</dbReference>